<dbReference type="SUPFAM" id="SSF81296">
    <property type="entry name" value="E set domains"/>
    <property type="match status" value="1"/>
</dbReference>
<organism evidence="7 8">
    <name type="scientific">Lyngbya aestuarii BL J</name>
    <dbReference type="NCBI Taxonomy" id="1348334"/>
    <lineage>
        <taxon>Bacteria</taxon>
        <taxon>Bacillati</taxon>
        <taxon>Cyanobacteriota</taxon>
        <taxon>Cyanophyceae</taxon>
        <taxon>Oscillatoriophycideae</taxon>
        <taxon>Oscillatoriales</taxon>
        <taxon>Microcoleaceae</taxon>
        <taxon>Lyngbya</taxon>
    </lineage>
</organism>
<dbReference type="CDD" id="cd11325">
    <property type="entry name" value="AmyAc_GTHase"/>
    <property type="match status" value="1"/>
</dbReference>
<dbReference type="CDD" id="cd02855">
    <property type="entry name" value="E_set_GBE_prok_N"/>
    <property type="match status" value="1"/>
</dbReference>
<evidence type="ECO:0000256" key="1">
    <source>
        <dbReference type="ARBA" id="ARBA00000826"/>
    </source>
</evidence>
<dbReference type="AlphaFoldDB" id="U7QH91"/>
<dbReference type="GO" id="GO:0004553">
    <property type="term" value="F:hydrolase activity, hydrolyzing O-glycosyl compounds"/>
    <property type="evidence" value="ECO:0007669"/>
    <property type="project" value="InterPro"/>
</dbReference>
<evidence type="ECO:0000256" key="2">
    <source>
        <dbReference type="ARBA" id="ARBA00009000"/>
    </source>
</evidence>
<protein>
    <recommendedName>
        <fullName evidence="3">1,4-alpha-glucan branching enzyme</fullName>
        <ecNumber evidence="3">2.4.1.18</ecNumber>
    </recommendedName>
</protein>
<proteinExistence type="inferred from homology"/>
<comment type="caution">
    <text evidence="7">The sequence shown here is derived from an EMBL/GenBank/DDBJ whole genome shotgun (WGS) entry which is preliminary data.</text>
</comment>
<dbReference type="SUPFAM" id="SSF51445">
    <property type="entry name" value="(Trans)glycosidases"/>
    <property type="match status" value="1"/>
</dbReference>
<dbReference type="EC" id="2.4.1.18" evidence="3"/>
<sequence>MNINRFFKGLKAMLLDSPRKAQIYSGMGAIVHSQGVAFRVWAPNASKVYVMGSFNNWSETANPLDSEENGYWYGDLPEAKVGDEYRYIIVNKDTDETYKRKDPYSREVTNSNGNSVVVSPDFSWEDQDFSPPNWNELVIYEMHIGTFADKPGGKPGTFKSAIRALPYLKELGINAIEIMPSAEFAADFSWGYNPSDIFAVETAYGGSQAFKEFVNAAHQNGMIVILDVVYNHFGPSDLDLWQFDGWSENDKGGIYFYNDRRAKTAWGNTRPDYGRPEVRQFLRDNALMWLTEYHIDGLRWDSTLNIRSMEEDGTEIPEGWSLMQWINEEIKSRFPNKINIAEDLRNNPWITKETGAGGAGFDAQWDPNFIHPVRGVIKAPDDASRDLNTLRDAIVHQYNFDVFERVIFLEAHDEPRLPKEIWPGNAQSWFARKRSTLGTVLILTSPGIPMIFQGQELLEYNDFEDTDPLDLTQRETFEGIFALYRDLIRLRRNLEGNTRGLLGQNVNVYHLNNNDKLIAFHRWETGGAKGDVVIILNLADRSYDSYNLGFPKKGTWRVRFNSDSQHYSSDFGNSGGCDMIAEEGEKDGLEYNGNIAIGPYSALILSQNPEDVND</sequence>
<dbReference type="GO" id="GO:0005978">
    <property type="term" value="P:glycogen biosynthetic process"/>
    <property type="evidence" value="ECO:0007669"/>
    <property type="project" value="InterPro"/>
</dbReference>
<dbReference type="InterPro" id="IPR006048">
    <property type="entry name" value="A-amylase/branching_C"/>
</dbReference>
<dbReference type="Proteomes" id="UP000017127">
    <property type="component" value="Unassembled WGS sequence"/>
</dbReference>
<evidence type="ECO:0000313" key="8">
    <source>
        <dbReference type="Proteomes" id="UP000017127"/>
    </source>
</evidence>
<dbReference type="InterPro" id="IPR037439">
    <property type="entry name" value="Branching_enzy"/>
</dbReference>
<reference evidence="7 8" key="1">
    <citation type="journal article" date="2013" name="Front. Microbiol.">
        <title>Comparative genomic analyses of the cyanobacterium, Lyngbya aestuarii BL J, a powerful hydrogen producer.</title>
        <authorList>
            <person name="Kothari A."/>
            <person name="Vaughn M."/>
            <person name="Garcia-Pichel F."/>
        </authorList>
    </citation>
    <scope>NUCLEOTIDE SEQUENCE [LARGE SCALE GENOMIC DNA]</scope>
    <source>
        <strain evidence="7 8">BL J</strain>
    </source>
</reference>
<comment type="catalytic activity">
    <reaction evidence="1">
        <text>Transfers a segment of a (1-&gt;4)-alpha-D-glucan chain to a primary hydroxy group in a similar glucan chain.</text>
        <dbReference type="EC" id="2.4.1.18"/>
    </reaction>
</comment>
<evidence type="ECO:0000256" key="3">
    <source>
        <dbReference type="ARBA" id="ARBA00012541"/>
    </source>
</evidence>
<dbReference type="PIRSF" id="PIRSF000463">
    <property type="entry name" value="GlgB"/>
    <property type="match status" value="1"/>
</dbReference>
<feature type="active site" description="Proton donor" evidence="5">
    <location>
        <position position="342"/>
    </location>
</feature>
<dbReference type="PANTHER" id="PTHR43651:SF11">
    <property type="entry name" value="MALTO-OLIGOSYLTREHALOSE TREHALOHYDROLASE"/>
    <property type="match status" value="1"/>
</dbReference>
<dbReference type="InterPro" id="IPR006047">
    <property type="entry name" value="GH13_cat_dom"/>
</dbReference>
<evidence type="ECO:0000259" key="6">
    <source>
        <dbReference type="SMART" id="SM00642"/>
    </source>
</evidence>
<accession>U7QH91</accession>
<dbReference type="InterPro" id="IPR004193">
    <property type="entry name" value="Glyco_hydro_13_N"/>
</dbReference>
<evidence type="ECO:0000256" key="5">
    <source>
        <dbReference type="PIRSR" id="PIRSR000463-1"/>
    </source>
</evidence>
<evidence type="ECO:0000256" key="4">
    <source>
        <dbReference type="ARBA" id="ARBA00022679"/>
    </source>
</evidence>
<dbReference type="SUPFAM" id="SSF51011">
    <property type="entry name" value="Glycosyl hydrolase domain"/>
    <property type="match status" value="1"/>
</dbReference>
<dbReference type="PANTHER" id="PTHR43651">
    <property type="entry name" value="1,4-ALPHA-GLUCAN-BRANCHING ENZYME"/>
    <property type="match status" value="1"/>
</dbReference>
<dbReference type="SMART" id="SM00642">
    <property type="entry name" value="Aamy"/>
    <property type="match status" value="1"/>
</dbReference>
<feature type="domain" description="Glycosyl hydrolase family 13 catalytic" evidence="6">
    <location>
        <begin position="141"/>
        <end position="489"/>
    </location>
</feature>
<dbReference type="GO" id="GO:0043169">
    <property type="term" value="F:cation binding"/>
    <property type="evidence" value="ECO:0007669"/>
    <property type="project" value="InterPro"/>
</dbReference>
<dbReference type="PATRIC" id="fig|1348334.3.peg.2620"/>
<feature type="active site" description="Nucleophile" evidence="5">
    <location>
        <position position="301"/>
    </location>
</feature>
<comment type="similarity">
    <text evidence="2">Belongs to the glycosyl hydrolase 13 family. GlgB subfamily.</text>
</comment>
<evidence type="ECO:0000313" key="7">
    <source>
        <dbReference type="EMBL" id="ERT07339.1"/>
    </source>
</evidence>
<dbReference type="InterPro" id="IPR013780">
    <property type="entry name" value="Glyco_hydro_b"/>
</dbReference>
<name>U7QH91_9CYAN</name>
<dbReference type="Pfam" id="PF00128">
    <property type="entry name" value="Alpha-amylase"/>
    <property type="match status" value="2"/>
</dbReference>
<dbReference type="InterPro" id="IPR044143">
    <property type="entry name" value="GlgB_N_E_set_prok"/>
</dbReference>
<dbReference type="InterPro" id="IPR017853">
    <property type="entry name" value="GH"/>
</dbReference>
<gene>
    <name evidence="7" type="ORF">M595_2707</name>
</gene>
<dbReference type="Gene3D" id="2.60.40.1180">
    <property type="entry name" value="Golgi alpha-mannosidase II"/>
    <property type="match status" value="1"/>
</dbReference>
<dbReference type="InterPro" id="IPR013783">
    <property type="entry name" value="Ig-like_fold"/>
</dbReference>
<dbReference type="Pfam" id="PF02922">
    <property type="entry name" value="CBM_48"/>
    <property type="match status" value="1"/>
</dbReference>
<dbReference type="InterPro" id="IPR014756">
    <property type="entry name" value="Ig_E-set"/>
</dbReference>
<dbReference type="RefSeq" id="WP_023066512.1">
    <property type="nucleotide sequence ID" value="NZ_AUZM01000023.1"/>
</dbReference>
<dbReference type="Pfam" id="PF02806">
    <property type="entry name" value="Alpha-amylase_C"/>
    <property type="match status" value="1"/>
</dbReference>
<dbReference type="GO" id="GO:0003844">
    <property type="term" value="F:1,4-alpha-glucan branching enzyme activity"/>
    <property type="evidence" value="ECO:0007669"/>
    <property type="project" value="UniProtKB-EC"/>
</dbReference>
<keyword evidence="8" id="KW-1185">Reference proteome</keyword>
<keyword evidence="4" id="KW-0808">Transferase</keyword>
<dbReference type="Gene3D" id="2.60.40.10">
    <property type="entry name" value="Immunoglobulins"/>
    <property type="match status" value="1"/>
</dbReference>
<dbReference type="Gene3D" id="3.20.20.80">
    <property type="entry name" value="Glycosidases"/>
    <property type="match status" value="1"/>
</dbReference>
<dbReference type="EMBL" id="AUZM01000023">
    <property type="protein sequence ID" value="ERT07339.1"/>
    <property type="molecule type" value="Genomic_DNA"/>
</dbReference>